<keyword evidence="5 9" id="KW-0812">Transmembrane</keyword>
<dbReference type="Proteomes" id="UP001285521">
    <property type="component" value="Unassembled WGS sequence"/>
</dbReference>
<dbReference type="PANTHER" id="PTHR21716:SF53">
    <property type="entry name" value="PERMEASE PERM-RELATED"/>
    <property type="match status" value="1"/>
</dbReference>
<evidence type="ECO:0000256" key="5">
    <source>
        <dbReference type="ARBA" id="ARBA00022692"/>
    </source>
</evidence>
<comment type="subcellular location">
    <subcellularLocation>
        <location evidence="1">Cell membrane</location>
        <topology evidence="1">Multi-pass membrane protein</topology>
    </subcellularLocation>
</comment>
<evidence type="ECO:0000256" key="3">
    <source>
        <dbReference type="ARBA" id="ARBA00022448"/>
    </source>
</evidence>
<comment type="caution">
    <text evidence="10">The sequence shown here is derived from an EMBL/GenBank/DDBJ whole genome shotgun (WGS) entry which is preliminary data.</text>
</comment>
<reference evidence="10 11" key="2">
    <citation type="submission" date="2023-11" db="EMBL/GenBank/DDBJ databases">
        <authorList>
            <person name="Lara A.C."/>
            <person name="Chronakova A."/>
        </authorList>
    </citation>
    <scope>NUCLEOTIDE SEQUENCE [LARGE SCALE GENOMIC DNA]</scope>
    <source>
        <strain evidence="10 11">BCCO 10_0856</strain>
    </source>
</reference>
<feature type="transmembrane region" description="Helical" evidence="9">
    <location>
        <begin position="143"/>
        <end position="171"/>
    </location>
</feature>
<reference evidence="10 11" key="1">
    <citation type="submission" date="2023-11" db="EMBL/GenBank/DDBJ databases">
        <title>Lentzea sokolovensis, sp. nov., Lentzea kristufkii, sp. nov., and Lentzea miocenensis, sp. nov., rare actinobacteria from Sokolov Coal Basin, Miocene lacustrine sediment, Czech Republic.</title>
        <authorList>
            <person name="Lara A."/>
            <person name="Kotroba L."/>
            <person name="Nouioui I."/>
            <person name="Neumann-Schaal M."/>
            <person name="Mast Y."/>
            <person name="Chronakova A."/>
        </authorList>
    </citation>
    <scope>NUCLEOTIDE SEQUENCE [LARGE SCALE GENOMIC DNA]</scope>
    <source>
        <strain evidence="10 11">BCCO 10_0856</strain>
    </source>
</reference>
<dbReference type="PROSITE" id="PS51257">
    <property type="entry name" value="PROKAR_LIPOPROTEIN"/>
    <property type="match status" value="1"/>
</dbReference>
<gene>
    <name evidence="10" type="ORF">SK803_32240</name>
</gene>
<keyword evidence="11" id="KW-1185">Reference proteome</keyword>
<keyword evidence="7 9" id="KW-0472">Membrane</keyword>
<accession>A0ABU4T9Q2</accession>
<proteinExistence type="inferred from homology"/>
<evidence type="ECO:0000256" key="1">
    <source>
        <dbReference type="ARBA" id="ARBA00004651"/>
    </source>
</evidence>
<feature type="transmembrane region" description="Helical" evidence="9">
    <location>
        <begin position="38"/>
        <end position="61"/>
    </location>
</feature>
<evidence type="ECO:0000256" key="2">
    <source>
        <dbReference type="ARBA" id="ARBA00009773"/>
    </source>
</evidence>
<evidence type="ECO:0000256" key="6">
    <source>
        <dbReference type="ARBA" id="ARBA00022989"/>
    </source>
</evidence>
<sequence>MSSRTLWSRNGSVSASSASTSGCSVACRDSQILGGATATAAAVGTALAGALLSLFALYFFLYDGDWLWRNAVRIVPMGMRKRVDGTGRRVFHALSGFTRATLAVALVDAVAIGTGLAIIGVPMAIPLTSLVFLGAFVPYAGAFVAGCAAVLVALVTGGPVPALLVLALTVAVQELEGDVLQPFLLGKVVRLHPLTVVVAVATGVVLAGCCRGVVRRAGRVDRTGDLASGG</sequence>
<feature type="transmembrane region" description="Helical" evidence="9">
    <location>
        <begin position="90"/>
        <end position="110"/>
    </location>
</feature>
<protein>
    <submittedName>
        <fullName evidence="10">AI-2E family transporter</fullName>
    </submittedName>
</protein>
<evidence type="ECO:0000256" key="4">
    <source>
        <dbReference type="ARBA" id="ARBA00022475"/>
    </source>
</evidence>
<feature type="transmembrane region" description="Helical" evidence="9">
    <location>
        <begin position="191"/>
        <end position="214"/>
    </location>
</feature>
<feature type="transmembrane region" description="Helical" evidence="9">
    <location>
        <begin position="116"/>
        <end position="136"/>
    </location>
</feature>
<evidence type="ECO:0000313" key="10">
    <source>
        <dbReference type="EMBL" id="MDX8034910.1"/>
    </source>
</evidence>
<name>A0ABU4T9Q2_9PSEU</name>
<evidence type="ECO:0000256" key="7">
    <source>
        <dbReference type="ARBA" id="ARBA00023136"/>
    </source>
</evidence>
<keyword evidence="3" id="KW-0813">Transport</keyword>
<dbReference type="PANTHER" id="PTHR21716">
    <property type="entry name" value="TRANSMEMBRANE PROTEIN"/>
    <property type="match status" value="1"/>
</dbReference>
<dbReference type="InterPro" id="IPR002549">
    <property type="entry name" value="AI-2E-like"/>
</dbReference>
<evidence type="ECO:0000313" key="11">
    <source>
        <dbReference type="Proteomes" id="UP001285521"/>
    </source>
</evidence>
<keyword evidence="4" id="KW-1003">Cell membrane</keyword>
<organism evidence="10 11">
    <name type="scientific">Lentzea miocenica</name>
    <dbReference type="NCBI Taxonomy" id="3095431"/>
    <lineage>
        <taxon>Bacteria</taxon>
        <taxon>Bacillati</taxon>
        <taxon>Actinomycetota</taxon>
        <taxon>Actinomycetes</taxon>
        <taxon>Pseudonocardiales</taxon>
        <taxon>Pseudonocardiaceae</taxon>
        <taxon>Lentzea</taxon>
    </lineage>
</organism>
<dbReference type="Pfam" id="PF01594">
    <property type="entry name" value="AI-2E_transport"/>
    <property type="match status" value="1"/>
</dbReference>
<keyword evidence="6 9" id="KW-1133">Transmembrane helix</keyword>
<dbReference type="EMBL" id="JAXAVW010000030">
    <property type="protein sequence ID" value="MDX8034910.1"/>
    <property type="molecule type" value="Genomic_DNA"/>
</dbReference>
<evidence type="ECO:0000256" key="8">
    <source>
        <dbReference type="SAM" id="MobiDB-lite"/>
    </source>
</evidence>
<dbReference type="RefSeq" id="WP_319969923.1">
    <property type="nucleotide sequence ID" value="NZ_JAXAVW010000030.1"/>
</dbReference>
<feature type="compositionally biased region" description="Low complexity" evidence="8">
    <location>
        <begin position="11"/>
        <end position="21"/>
    </location>
</feature>
<feature type="region of interest" description="Disordered" evidence="8">
    <location>
        <begin position="1"/>
        <end position="21"/>
    </location>
</feature>
<evidence type="ECO:0000256" key="9">
    <source>
        <dbReference type="SAM" id="Phobius"/>
    </source>
</evidence>
<feature type="compositionally biased region" description="Polar residues" evidence="8">
    <location>
        <begin position="1"/>
        <end position="10"/>
    </location>
</feature>
<comment type="similarity">
    <text evidence="2">Belongs to the autoinducer-2 exporter (AI-2E) (TC 2.A.86) family.</text>
</comment>